<organism evidence="2 3">
    <name type="scientific">Sphingomonas quercus</name>
    <dbReference type="NCBI Taxonomy" id="2842451"/>
    <lineage>
        <taxon>Bacteria</taxon>
        <taxon>Pseudomonadati</taxon>
        <taxon>Pseudomonadota</taxon>
        <taxon>Alphaproteobacteria</taxon>
        <taxon>Sphingomonadales</taxon>
        <taxon>Sphingomonadaceae</taxon>
        <taxon>Sphingomonas</taxon>
    </lineage>
</organism>
<reference evidence="2 3" key="1">
    <citation type="submission" date="2021-06" db="EMBL/GenBank/DDBJ databases">
        <title>Sphingomonas sp. XMGL2, whole genome shotgun sequencing project.</title>
        <authorList>
            <person name="Zhao G."/>
            <person name="Shen L."/>
        </authorList>
    </citation>
    <scope>NUCLEOTIDE SEQUENCE [LARGE SCALE GENOMIC DNA]</scope>
    <source>
        <strain evidence="2 3">XMGL2</strain>
    </source>
</reference>
<proteinExistence type="predicted"/>
<comment type="caution">
    <text evidence="2">The sequence shown here is derived from an EMBL/GenBank/DDBJ whole genome shotgun (WGS) entry which is preliminary data.</text>
</comment>
<dbReference type="Proteomes" id="UP000776276">
    <property type="component" value="Unassembled WGS sequence"/>
</dbReference>
<keyword evidence="3" id="KW-1185">Reference proteome</keyword>
<evidence type="ECO:0000313" key="2">
    <source>
        <dbReference type="EMBL" id="MBU3076509.1"/>
    </source>
</evidence>
<dbReference type="Pfam" id="PF13466">
    <property type="entry name" value="STAS_2"/>
    <property type="match status" value="1"/>
</dbReference>
<evidence type="ECO:0000259" key="1">
    <source>
        <dbReference type="Pfam" id="PF13466"/>
    </source>
</evidence>
<feature type="domain" description="MlaB-like STAS" evidence="1">
    <location>
        <begin position="2"/>
        <end position="81"/>
    </location>
</feature>
<dbReference type="InterPro" id="IPR058548">
    <property type="entry name" value="MlaB-like_STAS"/>
</dbReference>
<protein>
    <submittedName>
        <fullName evidence="2">STAS domain-containing protein</fullName>
    </submittedName>
</protein>
<dbReference type="RefSeq" id="WP_216318829.1">
    <property type="nucleotide sequence ID" value="NZ_JAHKRT010000001.1"/>
</dbReference>
<dbReference type="EMBL" id="JAHKRT010000001">
    <property type="protein sequence ID" value="MBU3076509.1"/>
    <property type="molecule type" value="Genomic_DNA"/>
</dbReference>
<evidence type="ECO:0000313" key="3">
    <source>
        <dbReference type="Proteomes" id="UP000776276"/>
    </source>
</evidence>
<gene>
    <name evidence="2" type="ORF">KOF26_01415</name>
</gene>
<sequence>MIALPTLLDTQAAGPLLADLRQSFAEPGDVRVDGGAVERVGQAAVQLLASARLSAAADARGFVIEPVSAPLLAAAKLLGVQELLWPEGEPAVVAAN</sequence>
<name>A0ABS6BGW2_9SPHN</name>
<accession>A0ABS6BGW2</accession>